<reference evidence="1 2" key="1">
    <citation type="journal article" date="2015" name="Nature">
        <title>rRNA introns, odd ribosomes, and small enigmatic genomes across a large radiation of phyla.</title>
        <authorList>
            <person name="Brown C.T."/>
            <person name="Hug L.A."/>
            <person name="Thomas B.C."/>
            <person name="Sharon I."/>
            <person name="Castelle C.J."/>
            <person name="Singh A."/>
            <person name="Wilkins M.J."/>
            <person name="Williams K.H."/>
            <person name="Banfield J.F."/>
        </authorList>
    </citation>
    <scope>NUCLEOTIDE SEQUENCE [LARGE SCALE GENOMIC DNA]</scope>
</reference>
<dbReference type="EMBL" id="LBWR01000001">
    <property type="protein sequence ID" value="KKR12860.1"/>
    <property type="molecule type" value="Genomic_DNA"/>
</dbReference>
<comment type="caution">
    <text evidence="1">The sequence shown here is derived from an EMBL/GenBank/DDBJ whole genome shotgun (WGS) entry which is preliminary data.</text>
</comment>
<organism evidence="1 2">
    <name type="scientific">Candidatus Wolfebacteria bacterium GW2011_GWC2_39_22</name>
    <dbReference type="NCBI Taxonomy" id="1619013"/>
    <lineage>
        <taxon>Bacteria</taxon>
        <taxon>Candidatus Wolfeibacteriota</taxon>
    </lineage>
</organism>
<protein>
    <recommendedName>
        <fullName evidence="3">Resolvase helix-turn-helix domain protein</fullName>
    </recommendedName>
</protein>
<dbReference type="Proteomes" id="UP000034665">
    <property type="component" value="Unassembled WGS sequence"/>
</dbReference>
<sequence length="218" mass="25400">MAKFDKKIEARRLRKDGWSIGNIAIYLKVSKSSVSIWCRDIEMTNEQKEKFIADGHLGRLLGAETNRRKKQQCIEQCKIDALKTIGKLSRRDRLIAGIALYWGEGSKKSKMSFVNSEPVLVLFMLNWFCEIMDVKKEEFMPRIFINEMHRPRADKVLEFWADYLGLKKEQFGKIVFLKMKAQKVYENHDNYYGVLALGARNSALLKYRILGLIDALKI</sequence>
<gene>
    <name evidence="1" type="ORF">UT41_C0001G0404</name>
</gene>
<evidence type="ECO:0000313" key="2">
    <source>
        <dbReference type="Proteomes" id="UP000034665"/>
    </source>
</evidence>
<evidence type="ECO:0008006" key="3">
    <source>
        <dbReference type="Google" id="ProtNLM"/>
    </source>
</evidence>
<accession>A0A0G0QR45</accession>
<evidence type="ECO:0000313" key="1">
    <source>
        <dbReference type="EMBL" id="KKR12860.1"/>
    </source>
</evidence>
<name>A0A0G0QR45_9BACT</name>
<proteinExistence type="predicted"/>
<dbReference type="AlphaFoldDB" id="A0A0G0QR45"/>